<organism evidence="2 3">
    <name type="scientific">Edaphochlamys debaryana</name>
    <dbReference type="NCBI Taxonomy" id="47281"/>
    <lineage>
        <taxon>Eukaryota</taxon>
        <taxon>Viridiplantae</taxon>
        <taxon>Chlorophyta</taxon>
        <taxon>core chlorophytes</taxon>
        <taxon>Chlorophyceae</taxon>
        <taxon>CS clade</taxon>
        <taxon>Chlamydomonadales</taxon>
        <taxon>Chlamydomonadales incertae sedis</taxon>
        <taxon>Edaphochlamys</taxon>
    </lineage>
</organism>
<feature type="compositionally biased region" description="Pro residues" evidence="1">
    <location>
        <begin position="2181"/>
        <end position="2201"/>
    </location>
</feature>
<feature type="compositionally biased region" description="Polar residues" evidence="1">
    <location>
        <begin position="947"/>
        <end position="956"/>
    </location>
</feature>
<keyword evidence="3" id="KW-1185">Reference proteome</keyword>
<feature type="compositionally biased region" description="Low complexity" evidence="1">
    <location>
        <begin position="2100"/>
        <end position="2110"/>
    </location>
</feature>
<protein>
    <recommendedName>
        <fullName evidence="4">SET domain-containing protein</fullName>
    </recommendedName>
</protein>
<feature type="compositionally biased region" description="Low complexity" evidence="1">
    <location>
        <begin position="1977"/>
        <end position="1986"/>
    </location>
</feature>
<feature type="compositionally biased region" description="Acidic residues" evidence="1">
    <location>
        <begin position="99"/>
        <end position="115"/>
    </location>
</feature>
<feature type="compositionally biased region" description="Basic and acidic residues" evidence="1">
    <location>
        <begin position="2067"/>
        <end position="2076"/>
    </location>
</feature>
<evidence type="ECO:0000313" key="3">
    <source>
        <dbReference type="Proteomes" id="UP000612055"/>
    </source>
</evidence>
<feature type="compositionally biased region" description="Low complexity" evidence="1">
    <location>
        <begin position="623"/>
        <end position="663"/>
    </location>
</feature>
<dbReference type="Gene3D" id="2.170.270.10">
    <property type="entry name" value="SET domain"/>
    <property type="match status" value="1"/>
</dbReference>
<feature type="compositionally biased region" description="Low complexity" evidence="1">
    <location>
        <begin position="389"/>
        <end position="399"/>
    </location>
</feature>
<dbReference type="Proteomes" id="UP000612055">
    <property type="component" value="Unassembled WGS sequence"/>
</dbReference>
<feature type="compositionally biased region" description="Low complexity" evidence="1">
    <location>
        <begin position="597"/>
        <end position="611"/>
    </location>
</feature>
<feature type="compositionally biased region" description="Basic and acidic residues" evidence="1">
    <location>
        <begin position="2159"/>
        <end position="2171"/>
    </location>
</feature>
<feature type="region of interest" description="Disordered" evidence="1">
    <location>
        <begin position="800"/>
        <end position="835"/>
    </location>
</feature>
<feature type="region of interest" description="Disordered" evidence="1">
    <location>
        <begin position="389"/>
        <end position="430"/>
    </location>
</feature>
<feature type="region of interest" description="Disordered" evidence="1">
    <location>
        <begin position="84"/>
        <end position="166"/>
    </location>
</feature>
<reference evidence="2" key="1">
    <citation type="journal article" date="2020" name="bioRxiv">
        <title>Comparative genomics of Chlamydomonas.</title>
        <authorList>
            <person name="Craig R.J."/>
            <person name="Hasan A.R."/>
            <person name="Ness R.W."/>
            <person name="Keightley P.D."/>
        </authorList>
    </citation>
    <scope>NUCLEOTIDE SEQUENCE</scope>
    <source>
        <strain evidence="2">CCAP 11/70</strain>
    </source>
</reference>
<evidence type="ECO:0008006" key="4">
    <source>
        <dbReference type="Google" id="ProtNLM"/>
    </source>
</evidence>
<dbReference type="SUPFAM" id="SSF82199">
    <property type="entry name" value="SET domain"/>
    <property type="match status" value="1"/>
</dbReference>
<dbReference type="OrthoDB" id="5376140at2759"/>
<feature type="compositionally biased region" description="Basic residues" evidence="1">
    <location>
        <begin position="1987"/>
        <end position="1999"/>
    </location>
</feature>
<feature type="compositionally biased region" description="Acidic residues" evidence="1">
    <location>
        <begin position="2546"/>
        <end position="2560"/>
    </location>
</feature>
<evidence type="ECO:0000256" key="1">
    <source>
        <dbReference type="SAM" id="MobiDB-lite"/>
    </source>
</evidence>
<feature type="compositionally biased region" description="Basic and acidic residues" evidence="1">
    <location>
        <begin position="2563"/>
        <end position="2575"/>
    </location>
</feature>
<feature type="compositionally biased region" description="Acidic residues" evidence="1">
    <location>
        <begin position="314"/>
        <end position="325"/>
    </location>
</feature>
<proteinExistence type="predicted"/>
<feature type="compositionally biased region" description="Low complexity" evidence="1">
    <location>
        <begin position="1292"/>
        <end position="1323"/>
    </location>
</feature>
<comment type="caution">
    <text evidence="2">The sequence shown here is derived from an EMBL/GenBank/DDBJ whole genome shotgun (WGS) entry which is preliminary data.</text>
</comment>
<feature type="region of interest" description="Disordered" evidence="1">
    <location>
        <begin position="899"/>
        <end position="964"/>
    </location>
</feature>
<feature type="compositionally biased region" description="Low complexity" evidence="1">
    <location>
        <begin position="1160"/>
        <end position="1178"/>
    </location>
</feature>
<gene>
    <name evidence="2" type="ORF">HYH03_005465</name>
</gene>
<feature type="compositionally biased region" description="Basic and acidic residues" evidence="1">
    <location>
        <begin position="583"/>
        <end position="593"/>
    </location>
</feature>
<sequence>MQRLGAWQVFPEFFTTVANVPAQPVLLFAFVPGSPPVPFHGPNITRRDRKWRISSATPLVNSLQLPEGVEKLALWRDGASGEVFVAAPGAGPGGGADELASDEPSDDGDDEDSTTEESHGSLSSGEDSEEQEEEESEQPVEEEAAARRQPGARGEVQPAPAAAAGAIGDPRCCRKLKRWELTKQMRVLSPMTAEGGVFQRVREGLEGKRTLRFYLWPRGVGEDEESYTVEEGDWLLFRPHRDGDPTHFDVEGWRMGPGGRWQRLGTGVDGNNAAVLLNAAAAGPATPAGAEEDEAEQLAGSDDELVTDEVPGGTEEEDEEVEGDEDGWRPGPGGEWQRISPGAGVAAGPRRELAPPRGPLCSAGSSGSDDVPLARLLLAETTRQHAAASLASAAAASPAARPPEPPPLSAGGVSPDGAAGRAAEGRAGSCANGGRGAGEILCGAGSSPAAQNPSIMSPDDAPLSALAVERRKLAGRKPVRASGGVSLAAGAEMADLSGGGADGFMEAPGAKPLRASAIQAGGATAGGFPSCPSAVSAGFSVPGPVRPVLAAATQGLEPSWGQQDPTQPGKRRSKPPEQVPQEHQQEPADRAEVLRLPAATAAPSAPAAGTALRCDGAGSPPQAADTAGAGACGAQGDSAAAKAGCSSGPSAAPARASTPGTSAVLQLSPTSAPGPLSPSAFLSVAELRSPRSKVLQASMEKVAETVAPAAHGAAATGPAMPGNAPILPLADRCLAMAGGTSATAAAAAVGLPSQRPTGQGAGPRLSSFNLKVPVTAAGLEQGYLKVHSAFAADAGLAPVGGDTGPASPPPAPLGLPLRVRDASSGEGAGGPSGGNDSSCLLVDATLSFTPACPGRKAVWKLLGLGGWMAYRGVAEGDEVHVSFEPPADFALTLWAASGQQGGGQHAGEAGQRVHGSQPGGGSSGECSDVEARAPSASNDEAVEVQRQPLSTSSQRLPRTRGRREAAALGGHGTVNGLALIGPPQRQAAKVARATIAAAETGAQLRQPAAPPSVAAARLRTPAAAGTTSTAAASAVRIRVAATTSGHYYFTGLTQAVVAGFFGVSDPGRAEHLTRVPLSVRPAEGSAGGDGSAEPLEGVRLMAYQHEKRSSAQWRLVGLRAWLTSLGAVVGDAVVLRRLRQGRDAGGDVQQYSVQLEQHQPGALPPAAAAPGAEASVAPDLSGAQKRPRAAGGAGSERQLQQAAGGGGGAGPSNPAPKRRKVTASPGPTQAAAKRMATVAHRAKQQRGVPAGSRAALSASQAAKRRALGGGAAGAAASKPPRSAALHVPDSTAPGAASAAAPMVRTAGPPAAAGTAPAAASARSRPARPPAGPGAPRQPGVAPRPTEVRIPVTANALTKSGFASLTTELAQPGKLPDKPLELRVQPADVRSSAADGGTASVGATVGPPEGSGTRVQSGKRQRQSAEAPSNGAAASKLLSVAAPTAALAQPAAQTTPQGVPRLPAEAPSDAAAAAAAQQVTAPPAAVARPEPRAVPALTAALVGGRPSVGPVSGVILPPPPPVAQPSAHLPASSVSHLHGCLPPGVPPPPLQPGELRLCGLTFHSDLAPSVRRTMQEWEANSAGGVGLARCDPSTRQISIPGVDGDAGGSEAASIASAAFSRHGLRRPILATRLARHLGLYTQWDAPLPSGPLPLSPDLVAPGPAPERGGLGLFARAAIKPSWVLGVVGGYVMPGTAAETYAARGLRQNAQLQEAVVVRTEGSADETESAWGFLAGSFRLRLPGLGPSPCGADGCELSMLGYGNEAALVNDPRRNPRAWAPGNDVGDEHTAAAQANCMVLPVSVRGLVLPVLVALRDIAPGEQLLRDYGAEWWRQLGDLWEVAEDAGLSPEALLHGEQGAGACLPKPPGADLPRQGPSDGRDRSSAPEPVTLPRAAGTDAAGKGSVHEHDRSSAPEPDAAKPGTERRRTPPSPGRNLPARQSAAPGASRSVKRHRSRSSSRGRCSGETQRGRSKDRSGPVGRRQSPVRQQRRSLSPRRAHAATREQGSGREWRRSRSRSPVRQAPGQEVRSPGGFSPRPAQQRGRSPGRCGAWDSRGGFGGGGGGSRWPLEESRRLGPEPRWSGRAALRSGCEGARRSEVTAAVAGPAGALARRPHGTPPSGAGGNRAQKDYVSMQHERVRHHSPRAEGRVRRPSTPEPGRPPEPRTAVRRETPPAGAAAAAPPLPPDLPPPPLPPLPPPLPLPAGWELRGMRLGEADVASASLAPTAAMTGPGGVLARLTVALQGMAPQLSPPVGPGSGATDPRGGLQDAVEEQLAAQPRPARAARAANYAPASQHFRRNSDEEDQEDTEQMPQQQGATPDAVSPGAQEAVPPVAEMSPGVDPAPSAAGEGEAAPPPGGDQAQLSPVAGPGGGLQDAALAEPKAGPSEVPIKPDPDLPRLAAHYAQAMTQAFDARELTELQDRFIGNGRERPETAGRRPARAARAAYYAPASQQYRPLWPHLKRLWEESAGGGPPGRGDAALRLLQALRVLRASQHIPGGDANARDDALGRILPLYGEEVAARRAVAAELGAADVVDLTAEEAVTVAEDEGGDGAEVDTGDAVEGGRRVRVKREPA</sequence>
<feature type="region of interest" description="Disordered" evidence="1">
    <location>
        <begin position="1157"/>
        <end position="1344"/>
    </location>
</feature>
<feature type="compositionally biased region" description="Acidic residues" evidence="1">
    <location>
        <begin position="290"/>
        <end position="307"/>
    </location>
</feature>
<feature type="compositionally biased region" description="Low complexity" evidence="1">
    <location>
        <begin position="2275"/>
        <end position="2292"/>
    </location>
</feature>
<feature type="compositionally biased region" description="Acidic residues" evidence="1">
    <location>
        <begin position="126"/>
        <end position="143"/>
    </location>
</feature>
<feature type="region of interest" description="Disordered" evidence="1">
    <location>
        <begin position="553"/>
        <end position="673"/>
    </location>
</feature>
<feature type="compositionally biased region" description="Low complexity" evidence="1">
    <location>
        <begin position="1273"/>
        <end position="1285"/>
    </location>
</feature>
<accession>A0A836C1D8</accession>
<feature type="region of interest" description="Disordered" evidence="1">
    <location>
        <begin position="1386"/>
        <end position="1431"/>
    </location>
</feature>
<feature type="region of interest" description="Disordered" evidence="1">
    <location>
        <begin position="2546"/>
        <end position="2575"/>
    </location>
</feature>
<feature type="compositionally biased region" description="Gly residues" evidence="1">
    <location>
        <begin position="2055"/>
        <end position="2064"/>
    </location>
</feature>
<feature type="compositionally biased region" description="Low complexity" evidence="1">
    <location>
        <begin position="1333"/>
        <end position="1344"/>
    </location>
</feature>
<dbReference type="EMBL" id="JAEHOE010000018">
    <property type="protein sequence ID" value="KAG2496645.1"/>
    <property type="molecule type" value="Genomic_DNA"/>
</dbReference>
<feature type="region of interest" description="Disordered" evidence="1">
    <location>
        <begin position="284"/>
        <end position="368"/>
    </location>
</feature>
<dbReference type="InterPro" id="IPR046341">
    <property type="entry name" value="SET_dom_sf"/>
</dbReference>
<feature type="compositionally biased region" description="Basic residues" evidence="1">
    <location>
        <begin position="1948"/>
        <end position="1958"/>
    </location>
</feature>
<evidence type="ECO:0000313" key="2">
    <source>
        <dbReference type="EMBL" id="KAG2496645.1"/>
    </source>
</evidence>
<feature type="compositionally biased region" description="Low complexity" evidence="1">
    <location>
        <begin position="417"/>
        <end position="428"/>
    </location>
</feature>
<feature type="region of interest" description="Disordered" evidence="1">
    <location>
        <begin position="2246"/>
        <end position="2400"/>
    </location>
</feature>
<feature type="region of interest" description="Disordered" evidence="1">
    <location>
        <begin position="1447"/>
        <end position="1475"/>
    </location>
</feature>
<feature type="region of interest" description="Disordered" evidence="1">
    <location>
        <begin position="1856"/>
        <end position="2204"/>
    </location>
</feature>
<name>A0A836C1D8_9CHLO</name>
<feature type="compositionally biased region" description="Low complexity" evidence="1">
    <location>
        <begin position="2342"/>
        <end position="2352"/>
    </location>
</feature>